<dbReference type="EMBL" id="BARS01047478">
    <property type="protein sequence ID" value="GAG40209.1"/>
    <property type="molecule type" value="Genomic_DNA"/>
</dbReference>
<protein>
    <submittedName>
        <fullName evidence="1">Uncharacterized protein</fullName>
    </submittedName>
</protein>
<gene>
    <name evidence="1" type="ORF">S01H1_71310</name>
</gene>
<proteinExistence type="predicted"/>
<reference evidence="1" key="1">
    <citation type="journal article" date="2014" name="Front. Microbiol.">
        <title>High frequency of phylogenetically diverse reductive dehalogenase-homologous genes in deep subseafloor sedimentary metagenomes.</title>
        <authorList>
            <person name="Kawai M."/>
            <person name="Futagami T."/>
            <person name="Toyoda A."/>
            <person name="Takaki Y."/>
            <person name="Nishi S."/>
            <person name="Hori S."/>
            <person name="Arai W."/>
            <person name="Tsubouchi T."/>
            <person name="Morono Y."/>
            <person name="Uchiyama I."/>
            <person name="Ito T."/>
            <person name="Fujiyama A."/>
            <person name="Inagaki F."/>
            <person name="Takami H."/>
        </authorList>
    </citation>
    <scope>NUCLEOTIDE SEQUENCE</scope>
    <source>
        <strain evidence="1">Expedition CK06-06</strain>
    </source>
</reference>
<evidence type="ECO:0000313" key="1">
    <source>
        <dbReference type="EMBL" id="GAG40209.1"/>
    </source>
</evidence>
<sequence length="80" mass="8557">HIIVNTGVKWANDVQPPESAKKVRDNLLALEGGAPKTVGDPDGASLVLMLGSVSDLRVAEGEDGEITYVLDIRARQFVNE</sequence>
<dbReference type="AlphaFoldDB" id="X0XAI4"/>
<name>X0XAI4_9ZZZZ</name>
<comment type="caution">
    <text evidence="1">The sequence shown here is derived from an EMBL/GenBank/DDBJ whole genome shotgun (WGS) entry which is preliminary data.</text>
</comment>
<accession>X0XAI4</accession>
<feature type="non-terminal residue" evidence="1">
    <location>
        <position position="1"/>
    </location>
</feature>
<organism evidence="1">
    <name type="scientific">marine sediment metagenome</name>
    <dbReference type="NCBI Taxonomy" id="412755"/>
    <lineage>
        <taxon>unclassified sequences</taxon>
        <taxon>metagenomes</taxon>
        <taxon>ecological metagenomes</taxon>
    </lineage>
</organism>